<accession>A0A6M4GXS9</accession>
<dbReference type="EMBL" id="CP053069">
    <property type="protein sequence ID" value="QJR11203.1"/>
    <property type="molecule type" value="Genomic_DNA"/>
</dbReference>
<reference evidence="2 3" key="1">
    <citation type="submission" date="2020-04" db="EMBL/GenBank/DDBJ databases">
        <title>Usitatibacter rugosus gen. nov., sp. nov. and Usitatibacter palustris sp. nov., novel members of Usitatibacteraceae fam. nov. within the order Nitrosomonadales isolated from soil.</title>
        <authorList>
            <person name="Huber K.J."/>
            <person name="Neumann-Schaal M."/>
            <person name="Geppert A."/>
            <person name="Luckner M."/>
            <person name="Wanner G."/>
            <person name="Overmann J."/>
        </authorList>
    </citation>
    <scope>NUCLEOTIDE SEQUENCE [LARGE SCALE GENOMIC DNA]</scope>
    <source>
        <strain evidence="2 3">0125_3</strain>
    </source>
</reference>
<feature type="transmembrane region" description="Helical" evidence="1">
    <location>
        <begin position="33"/>
        <end position="53"/>
    </location>
</feature>
<keyword evidence="1" id="KW-1133">Transmembrane helix</keyword>
<protein>
    <submittedName>
        <fullName evidence="2">Uncharacterized protein</fullName>
    </submittedName>
</protein>
<keyword evidence="1" id="KW-0472">Membrane</keyword>
<dbReference type="AlphaFoldDB" id="A0A6M4GXS9"/>
<name>A0A6M4GXS9_9PROT</name>
<evidence type="ECO:0000313" key="3">
    <source>
        <dbReference type="Proteomes" id="UP000501534"/>
    </source>
</evidence>
<sequence>MRRISQRLLLTYAITLVAAVVFVVLTVQVSGAFATGLIFTVMFGVAALVLVACPKCGKCVLIGAQKAFGVTVKSHVLILFPVPKECPKCGHKL</sequence>
<keyword evidence="1" id="KW-0812">Transmembrane</keyword>
<feature type="transmembrane region" description="Helical" evidence="1">
    <location>
        <begin position="7"/>
        <end position="27"/>
    </location>
</feature>
<organism evidence="2 3">
    <name type="scientific">Usitatibacter rugosus</name>
    <dbReference type="NCBI Taxonomy" id="2732067"/>
    <lineage>
        <taxon>Bacteria</taxon>
        <taxon>Pseudomonadati</taxon>
        <taxon>Pseudomonadota</taxon>
        <taxon>Betaproteobacteria</taxon>
        <taxon>Nitrosomonadales</taxon>
        <taxon>Usitatibacteraceae</taxon>
        <taxon>Usitatibacter</taxon>
    </lineage>
</organism>
<keyword evidence="3" id="KW-1185">Reference proteome</keyword>
<dbReference type="Proteomes" id="UP000501534">
    <property type="component" value="Chromosome"/>
</dbReference>
<proteinExistence type="predicted"/>
<evidence type="ECO:0000256" key="1">
    <source>
        <dbReference type="SAM" id="Phobius"/>
    </source>
</evidence>
<dbReference type="KEGG" id="uru:DSM104443_02276"/>
<gene>
    <name evidence="2" type="ORF">DSM104443_02276</name>
</gene>
<evidence type="ECO:0000313" key="2">
    <source>
        <dbReference type="EMBL" id="QJR11203.1"/>
    </source>
</evidence>